<dbReference type="Proteomes" id="UP000275225">
    <property type="component" value="Unassembled WGS sequence"/>
</dbReference>
<gene>
    <name evidence="1" type="ORF">EHW97_13210</name>
</gene>
<protein>
    <submittedName>
        <fullName evidence="1">Uncharacterized protein</fullName>
    </submittedName>
</protein>
<keyword evidence="2" id="KW-1185">Reference proteome</keyword>
<evidence type="ECO:0000313" key="1">
    <source>
        <dbReference type="EMBL" id="RQN02517.1"/>
    </source>
</evidence>
<dbReference type="RefSeq" id="WP_124237647.1">
    <property type="nucleotide sequence ID" value="NZ_JBHUFI010000011.1"/>
</dbReference>
<reference evidence="1 2" key="1">
    <citation type="submission" date="2018-11" db="EMBL/GenBank/DDBJ databases">
        <authorList>
            <person name="Li F."/>
        </authorList>
    </citation>
    <scope>NUCLEOTIDE SEQUENCE [LARGE SCALE GENOMIC DNA]</scope>
    <source>
        <strain evidence="1 2">YS17T</strain>
    </source>
</reference>
<dbReference type="OrthoDB" id="3431291at2"/>
<name>A0A3N6Z6F9_9ACTN</name>
<accession>A0A3N6Z6F9</accession>
<sequence>MSDSDDVLDAGEAIARLERWEAHGGAWQLLDDGASTGRARVALLRCDGGEEVGRLASDDAQFRHWLASREKIGGDG</sequence>
<evidence type="ECO:0000313" key="2">
    <source>
        <dbReference type="Proteomes" id="UP000275225"/>
    </source>
</evidence>
<organism evidence="1 2">
    <name type="scientific">Aeromicrobium camelliae</name>
    <dbReference type="NCBI Taxonomy" id="1538144"/>
    <lineage>
        <taxon>Bacteria</taxon>
        <taxon>Bacillati</taxon>
        <taxon>Actinomycetota</taxon>
        <taxon>Actinomycetes</taxon>
        <taxon>Propionibacteriales</taxon>
        <taxon>Nocardioidaceae</taxon>
        <taxon>Aeromicrobium</taxon>
    </lineage>
</organism>
<comment type="caution">
    <text evidence="1">The sequence shown here is derived from an EMBL/GenBank/DDBJ whole genome shotgun (WGS) entry which is preliminary data.</text>
</comment>
<dbReference type="AlphaFoldDB" id="A0A3N6Z6F9"/>
<proteinExistence type="predicted"/>
<dbReference type="EMBL" id="RQJX01000020">
    <property type="protein sequence ID" value="RQN02517.1"/>
    <property type="molecule type" value="Genomic_DNA"/>
</dbReference>